<dbReference type="PANTHER" id="PTHR46082:SF11">
    <property type="entry name" value="AAA+ ATPASE DOMAIN-CONTAINING PROTEIN-RELATED"/>
    <property type="match status" value="1"/>
</dbReference>
<dbReference type="SUPFAM" id="SSF53167">
    <property type="entry name" value="Purine and uridine phosphorylases"/>
    <property type="match status" value="1"/>
</dbReference>
<dbReference type="InterPro" id="IPR027417">
    <property type="entry name" value="P-loop_NTPase"/>
</dbReference>
<dbReference type="InterPro" id="IPR003593">
    <property type="entry name" value="AAA+_ATPase"/>
</dbReference>
<evidence type="ECO:0000313" key="3">
    <source>
        <dbReference type="Proteomes" id="UP001610334"/>
    </source>
</evidence>
<dbReference type="Gene3D" id="1.25.40.10">
    <property type="entry name" value="Tetratricopeptide repeat domain"/>
    <property type="match status" value="1"/>
</dbReference>
<name>A0ABR4GXV9_9EURO</name>
<evidence type="ECO:0000259" key="1">
    <source>
        <dbReference type="SMART" id="SM00382"/>
    </source>
</evidence>
<dbReference type="Pfam" id="PF00931">
    <property type="entry name" value="NB-ARC"/>
    <property type="match status" value="1"/>
</dbReference>
<dbReference type="InterPro" id="IPR002182">
    <property type="entry name" value="NB-ARC"/>
</dbReference>
<dbReference type="SUPFAM" id="SSF52540">
    <property type="entry name" value="P-loop containing nucleoside triphosphate hydrolases"/>
    <property type="match status" value="1"/>
</dbReference>
<dbReference type="Pfam" id="PF13424">
    <property type="entry name" value="TPR_12"/>
    <property type="match status" value="1"/>
</dbReference>
<feature type="domain" description="AAA+ ATPase" evidence="1">
    <location>
        <begin position="332"/>
        <end position="474"/>
    </location>
</feature>
<evidence type="ECO:0000313" key="2">
    <source>
        <dbReference type="EMBL" id="KAL2803369.1"/>
    </source>
</evidence>
<dbReference type="Pfam" id="PF01048">
    <property type="entry name" value="PNP_UDP_1"/>
    <property type="match status" value="1"/>
</dbReference>
<dbReference type="PANTHER" id="PTHR46082">
    <property type="entry name" value="ATP/GTP-BINDING PROTEIN-RELATED"/>
    <property type="match status" value="1"/>
</dbReference>
<proteinExistence type="predicted"/>
<reference evidence="2 3" key="1">
    <citation type="submission" date="2024-07" db="EMBL/GenBank/DDBJ databases">
        <title>Section-level genome sequencing and comparative genomics of Aspergillus sections Usti and Cavernicolus.</title>
        <authorList>
            <consortium name="Lawrence Berkeley National Laboratory"/>
            <person name="Nybo J.L."/>
            <person name="Vesth T.C."/>
            <person name="Theobald S."/>
            <person name="Frisvad J.C."/>
            <person name="Larsen T.O."/>
            <person name="Kjaerboelling I."/>
            <person name="Rothschild-Mancinelli K."/>
            <person name="Lyhne E.K."/>
            <person name="Kogle M.E."/>
            <person name="Barry K."/>
            <person name="Clum A."/>
            <person name="Na H."/>
            <person name="Ledsgaard L."/>
            <person name="Lin J."/>
            <person name="Lipzen A."/>
            <person name="Kuo A."/>
            <person name="Riley R."/>
            <person name="Mondo S."/>
            <person name="Labutti K."/>
            <person name="Haridas S."/>
            <person name="Pangalinan J."/>
            <person name="Salamov A.A."/>
            <person name="Simmons B.A."/>
            <person name="Magnuson J.K."/>
            <person name="Chen J."/>
            <person name="Drula E."/>
            <person name="Henrissat B."/>
            <person name="Wiebenga A."/>
            <person name="Lubbers R.J."/>
            <person name="Gomes A.C."/>
            <person name="Makela M.R."/>
            <person name="Stajich J."/>
            <person name="Grigoriev I.V."/>
            <person name="Mortensen U.H."/>
            <person name="De Vries R.P."/>
            <person name="Baker S.E."/>
            <person name="Andersen M.R."/>
        </authorList>
    </citation>
    <scope>NUCLEOTIDE SEQUENCE [LARGE SCALE GENOMIC DNA]</scope>
    <source>
        <strain evidence="2 3">CBS 588.65</strain>
    </source>
</reference>
<dbReference type="Pfam" id="PF13374">
    <property type="entry name" value="TPR_10"/>
    <property type="match status" value="2"/>
</dbReference>
<comment type="caution">
    <text evidence="2">The sequence shown here is derived from an EMBL/GenBank/DDBJ whole genome shotgun (WGS) entry which is preliminary data.</text>
</comment>
<protein>
    <recommendedName>
        <fullName evidence="1">AAA+ ATPase domain-containing protein</fullName>
    </recommendedName>
</protein>
<dbReference type="Gene3D" id="3.40.50.300">
    <property type="entry name" value="P-loop containing nucleotide triphosphate hydrolases"/>
    <property type="match status" value="1"/>
</dbReference>
<gene>
    <name evidence="2" type="ORF">BJX63DRAFT_440189</name>
</gene>
<sequence>MTSLTHHDYTIAWICALPLEMAAARVMLDKTHNLPPKPSADPNAYEVGELNGHYIVIAGLPAGVYGTVSAATVVSRMRLTFPRLQYGLMVGIGGGVPDKDHDIRLGDVVVSKPVGKYSGVVQYDYGKAVQGGVLEPTGTLNKPPQAFLTHMGQLEAKQMTEGRELHTDCLFHSSCHHPARENTCGKCDKEQLIKRQPRATRTPYIHYGLIASGDQVMKDSETRDRLAQQHGILCFEMEAAGLMDELPTLVIRGICDYCDSHKQKQWQGYAALAAAAYTKLLLSAMPVCRTESNSLKHKIPRHWVVPLEKNPRFVGRRDEILKLEELLAAQDGPRRIAITGLGGVGKTQLALEVAHRIRNQDTEYSVFWVPCTSSAMIEQTFLNIALALGLHEVKPAEAKEQVKLYLSSKHAGKWLLILDNADDAEMWLTVDKTTPALEDILPQSEQGRILFTTRNGDLAVELTSSNIIHIPDVDKKTAHDILDSLVLQKDLLQDHATTTSLLEQLAYLPLAITQASAYINKKRLGLSLYLTLLQQEEQDAVELLSEDFRDPGRYKDIQNPKQKLDALGLLNAYSFTQSQDTKISMHRLVHIATRNWLRKNGLFSLWIQRVADQLGELFPDNSHYNRGLWREYLPHTLVLVHENEFIQQLEQYMKLVERISDCLASDGRYYEAEVLYHQLMRINQEKSGSEHPFTLTSMANLASTYRDQGRWNEAEKLDVQVMETSKTVLGAEHPDTLSSMANLASTYSNQGRWNEAEKLKVQVMETRKTLNMQVMETFKTVLGAEHPDTLTSMHNLAYTYNSMGKHTEASELMTQCAALRAKNIGPTHPHTLFSRDALKEWQKIDHHESSRPNKGRRREALKRVLGFK</sequence>
<accession>A0ABR4GXV9</accession>
<dbReference type="InterPro" id="IPR011990">
    <property type="entry name" value="TPR-like_helical_dom_sf"/>
</dbReference>
<dbReference type="SMART" id="SM00382">
    <property type="entry name" value="AAA"/>
    <property type="match status" value="1"/>
</dbReference>
<keyword evidence="3" id="KW-1185">Reference proteome</keyword>
<dbReference type="SUPFAM" id="SSF48452">
    <property type="entry name" value="TPR-like"/>
    <property type="match status" value="1"/>
</dbReference>
<dbReference type="Gene3D" id="3.40.50.1580">
    <property type="entry name" value="Nucleoside phosphorylase domain"/>
    <property type="match status" value="1"/>
</dbReference>
<dbReference type="InterPro" id="IPR035994">
    <property type="entry name" value="Nucleoside_phosphorylase_sf"/>
</dbReference>
<dbReference type="InterPro" id="IPR000845">
    <property type="entry name" value="Nucleoside_phosphorylase_d"/>
</dbReference>
<dbReference type="Proteomes" id="UP001610334">
    <property type="component" value="Unassembled WGS sequence"/>
</dbReference>
<organism evidence="2 3">
    <name type="scientific">Aspergillus granulosus</name>
    <dbReference type="NCBI Taxonomy" id="176169"/>
    <lineage>
        <taxon>Eukaryota</taxon>
        <taxon>Fungi</taxon>
        <taxon>Dikarya</taxon>
        <taxon>Ascomycota</taxon>
        <taxon>Pezizomycotina</taxon>
        <taxon>Eurotiomycetes</taxon>
        <taxon>Eurotiomycetidae</taxon>
        <taxon>Eurotiales</taxon>
        <taxon>Aspergillaceae</taxon>
        <taxon>Aspergillus</taxon>
        <taxon>Aspergillus subgen. Nidulantes</taxon>
    </lineage>
</organism>
<dbReference type="EMBL" id="JBFXLT010000141">
    <property type="protein sequence ID" value="KAL2803369.1"/>
    <property type="molecule type" value="Genomic_DNA"/>
</dbReference>
<dbReference type="InterPro" id="IPR053137">
    <property type="entry name" value="NLR-like"/>
</dbReference>